<dbReference type="InterPro" id="IPR011760">
    <property type="entry name" value="PsdUridine_synth_TruD_insert"/>
</dbReference>
<keyword evidence="7" id="KW-1185">Reference proteome</keyword>
<feature type="compositionally biased region" description="Low complexity" evidence="4">
    <location>
        <begin position="44"/>
        <end position="55"/>
    </location>
</feature>
<sequence>MIAQGIGQTGQEYTRRAMSSDHEQPAPKRQRLDEPTAQPDSHSDSPSSSSPPSSSLIKTFFTEDATGLFKVLASSIGKRAANEEEVGITEYVSPDVQPFSGIIKHRFTDFLVNEVGLDGEVVRLKDIDGPRGNRKNPQEATAGATKDAPAASEVAARESVGQVEATAGTAEVTATEATVPPEKAVEEPKAEEAPSLWTTEAEAQVTPLFENNSDKLVEFKAFVEAGPAAGQAKDKRTFVTHSIPDKALRGKFHQMLREAFSSKLVSAHKEGEAGEAPAIEVSWAQTNAGGRNRKRGGASTRGERAATLIWRPGDRPDFATLPNYIHFTLHKTNKESHDAMSILSRYFNLTSSRDLGAAGTKDKRAVTVQRISVRRSKTMTTDDIWRAARTGTIAFGGGRGGRGGGRGGRGGMRGGGGGAWVDRMMRIGDVEYAANALELGMLKGNSDVETPSIETLHASVASIRERGFINYYGMQRFGTAPMPTHAVGLALLRGEWALAAELLLAERDGEQQDMILARILWKEGKAAEAARNMPRRAVAERAVLEAYSRGNKSDHLGAISTIPKNLRLMYVHSWQSYIWNRLVSERIKLFGASAPVEGDLVYAEQVGDDEPVAADEDGHVVADEAPSVNANAATPAEAAAANPQLAHFIATSSVPKVHALTAQDIKSGKYTIQDVVLPMPGFAVQYPAGQLGEVYRRVIREDGINPDDMWRKQKEYSLGGTYRKILHMPQDVSYRLLVSTSPNEDLAQTDEDRVLGRPAPQAREYREEDGPLKEGESLALQIELTLGSSTYATMALREVLKSRTSAATQKSLTQAMEARLKTEAEPSEGAPANEGTQSEVAPAPQAPVE</sequence>
<dbReference type="GO" id="GO:0003723">
    <property type="term" value="F:RNA binding"/>
    <property type="evidence" value="ECO:0007669"/>
    <property type="project" value="InterPro"/>
</dbReference>
<dbReference type="GO" id="GO:0005634">
    <property type="term" value="C:nucleus"/>
    <property type="evidence" value="ECO:0007669"/>
    <property type="project" value="TreeGrafter"/>
</dbReference>
<dbReference type="InterPro" id="IPR001656">
    <property type="entry name" value="PsdUridine_synth_TruD"/>
</dbReference>
<feature type="compositionally biased region" description="Basic and acidic residues" evidence="4">
    <location>
        <begin position="183"/>
        <end position="192"/>
    </location>
</feature>
<comment type="similarity">
    <text evidence="1">Belongs to the pseudouridine synthase TruD family.</text>
</comment>
<feature type="region of interest" description="Disordered" evidence="4">
    <location>
        <begin position="274"/>
        <end position="300"/>
    </location>
</feature>
<feature type="domain" description="TRUD" evidence="5">
    <location>
        <begin position="467"/>
        <end position="728"/>
    </location>
</feature>
<dbReference type="GO" id="GO:0009982">
    <property type="term" value="F:pseudouridine synthase activity"/>
    <property type="evidence" value="ECO:0007669"/>
    <property type="project" value="InterPro"/>
</dbReference>
<dbReference type="CDD" id="cd02576">
    <property type="entry name" value="PseudoU_synth_ScPUS7"/>
    <property type="match status" value="1"/>
</dbReference>
<protein>
    <recommendedName>
        <fullName evidence="5">TRUD domain-containing protein</fullName>
    </recommendedName>
</protein>
<evidence type="ECO:0000259" key="5">
    <source>
        <dbReference type="PROSITE" id="PS50984"/>
    </source>
</evidence>
<feature type="compositionally biased region" description="Basic and acidic residues" evidence="4">
    <location>
        <begin position="13"/>
        <end position="34"/>
    </location>
</feature>
<gene>
    <name evidence="6" type="ORF">C6P46_005430</name>
</gene>
<accession>A0A9P6W8R4</accession>
<dbReference type="PIRSF" id="PIRSF037016">
    <property type="entry name" value="Pseudouridin_synth_euk_prd"/>
    <property type="match status" value="1"/>
</dbReference>
<dbReference type="GO" id="GO:0008033">
    <property type="term" value="P:tRNA processing"/>
    <property type="evidence" value="ECO:0007669"/>
    <property type="project" value="UniProtKB-KW"/>
</dbReference>
<dbReference type="Pfam" id="PF01142">
    <property type="entry name" value="TruD"/>
    <property type="match status" value="2"/>
</dbReference>
<keyword evidence="2" id="KW-0819">tRNA processing</keyword>
<feature type="compositionally biased region" description="Polar residues" evidence="4">
    <location>
        <begin position="803"/>
        <end position="814"/>
    </location>
</feature>
<dbReference type="Gene3D" id="3.30.2350.20">
    <property type="entry name" value="TruD, catalytic domain"/>
    <property type="match status" value="2"/>
</dbReference>
<feature type="region of interest" description="Disordered" evidence="4">
    <location>
        <begin position="743"/>
        <end position="774"/>
    </location>
</feature>
<dbReference type="EMBL" id="PUHQ01000006">
    <property type="protein sequence ID" value="KAG0666079.1"/>
    <property type="molecule type" value="Genomic_DNA"/>
</dbReference>
<evidence type="ECO:0000313" key="7">
    <source>
        <dbReference type="Proteomes" id="UP000777482"/>
    </source>
</evidence>
<feature type="compositionally biased region" description="Low complexity" evidence="4">
    <location>
        <begin position="140"/>
        <end position="149"/>
    </location>
</feature>
<comment type="caution">
    <text evidence="6">The sequence shown here is derived from an EMBL/GenBank/DDBJ whole genome shotgun (WGS) entry which is preliminary data.</text>
</comment>
<dbReference type="SUPFAM" id="SSF55120">
    <property type="entry name" value="Pseudouridine synthase"/>
    <property type="match status" value="1"/>
</dbReference>
<dbReference type="PANTHER" id="PTHR13326:SF21">
    <property type="entry name" value="PSEUDOURIDYLATE SYNTHASE PUS7L"/>
    <property type="match status" value="1"/>
</dbReference>
<dbReference type="Proteomes" id="UP000777482">
    <property type="component" value="Unassembled WGS sequence"/>
</dbReference>
<feature type="region of interest" description="Disordered" evidence="4">
    <location>
        <begin position="126"/>
        <end position="149"/>
    </location>
</feature>
<evidence type="ECO:0000313" key="6">
    <source>
        <dbReference type="EMBL" id="KAG0666079.1"/>
    </source>
</evidence>
<dbReference type="InterPro" id="IPR042214">
    <property type="entry name" value="TruD_catalytic"/>
</dbReference>
<name>A0A9P6W8R4_RHOMI</name>
<dbReference type="OrthoDB" id="447290at2759"/>
<feature type="region of interest" description="Disordered" evidence="4">
    <location>
        <begin position="803"/>
        <end position="849"/>
    </location>
</feature>
<feature type="region of interest" description="Disordered" evidence="4">
    <location>
        <begin position="1"/>
        <end position="56"/>
    </location>
</feature>
<dbReference type="PROSITE" id="PS01268">
    <property type="entry name" value="UPF0024"/>
    <property type="match status" value="1"/>
</dbReference>
<dbReference type="PROSITE" id="PS50984">
    <property type="entry name" value="TRUD"/>
    <property type="match status" value="1"/>
</dbReference>
<feature type="region of interest" description="Disordered" evidence="4">
    <location>
        <begin position="171"/>
        <end position="198"/>
    </location>
</feature>
<evidence type="ECO:0000256" key="2">
    <source>
        <dbReference type="ARBA" id="ARBA00022694"/>
    </source>
</evidence>
<keyword evidence="3" id="KW-0413">Isomerase</keyword>
<feature type="compositionally biased region" description="Basic and acidic residues" evidence="4">
    <location>
        <begin position="763"/>
        <end position="774"/>
    </location>
</feature>
<proteinExistence type="inferred from homology"/>
<organism evidence="6 7">
    <name type="scientific">Rhodotorula mucilaginosa</name>
    <name type="common">Yeast</name>
    <name type="synonym">Rhodotorula rubra</name>
    <dbReference type="NCBI Taxonomy" id="5537"/>
    <lineage>
        <taxon>Eukaryota</taxon>
        <taxon>Fungi</taxon>
        <taxon>Dikarya</taxon>
        <taxon>Basidiomycota</taxon>
        <taxon>Pucciniomycotina</taxon>
        <taxon>Microbotryomycetes</taxon>
        <taxon>Sporidiobolales</taxon>
        <taxon>Sporidiobolaceae</taxon>
        <taxon>Rhodotorula</taxon>
    </lineage>
</organism>
<feature type="compositionally biased region" description="Low complexity" evidence="4">
    <location>
        <begin position="171"/>
        <end position="182"/>
    </location>
</feature>
<evidence type="ECO:0000256" key="3">
    <source>
        <dbReference type="ARBA" id="ARBA00023235"/>
    </source>
</evidence>
<evidence type="ECO:0000256" key="4">
    <source>
        <dbReference type="SAM" id="MobiDB-lite"/>
    </source>
</evidence>
<dbReference type="GO" id="GO:0001522">
    <property type="term" value="P:pseudouridine synthesis"/>
    <property type="evidence" value="ECO:0007669"/>
    <property type="project" value="InterPro"/>
</dbReference>
<dbReference type="PANTHER" id="PTHR13326">
    <property type="entry name" value="TRNA PSEUDOURIDINE SYNTHASE D"/>
    <property type="match status" value="1"/>
</dbReference>
<dbReference type="InterPro" id="IPR020103">
    <property type="entry name" value="PsdUridine_synth_cat_dom_sf"/>
</dbReference>
<dbReference type="InterPro" id="IPR020119">
    <property type="entry name" value="PsdUridine_synth_TruD_CS"/>
</dbReference>
<dbReference type="AlphaFoldDB" id="A0A9P6W8R4"/>
<reference evidence="6 7" key="1">
    <citation type="submission" date="2020-11" db="EMBL/GenBank/DDBJ databases">
        <title>Kefir isolates.</title>
        <authorList>
            <person name="Marcisauskas S."/>
            <person name="Kim Y."/>
            <person name="Blasche S."/>
        </authorList>
    </citation>
    <scope>NUCLEOTIDE SEQUENCE [LARGE SCALE GENOMIC DNA]</scope>
    <source>
        <strain evidence="6 7">KR</strain>
    </source>
</reference>
<evidence type="ECO:0000256" key="1">
    <source>
        <dbReference type="ARBA" id="ARBA00007953"/>
    </source>
</evidence>